<dbReference type="EMBL" id="HBUF01342442">
    <property type="protein sequence ID" value="CAG6705468.1"/>
    <property type="molecule type" value="Transcribed_RNA"/>
</dbReference>
<reference evidence="1" key="1">
    <citation type="submission" date="2021-05" db="EMBL/GenBank/DDBJ databases">
        <authorList>
            <person name="Alioto T."/>
            <person name="Alioto T."/>
            <person name="Gomez Garrido J."/>
        </authorList>
    </citation>
    <scope>NUCLEOTIDE SEQUENCE</scope>
</reference>
<dbReference type="EMBL" id="HBUF01342438">
    <property type="protein sequence ID" value="CAG6705438.1"/>
    <property type="molecule type" value="Transcribed_RNA"/>
</dbReference>
<organism evidence="1">
    <name type="scientific">Cacopsylla melanoneura</name>
    <dbReference type="NCBI Taxonomy" id="428564"/>
    <lineage>
        <taxon>Eukaryota</taxon>
        <taxon>Metazoa</taxon>
        <taxon>Ecdysozoa</taxon>
        <taxon>Arthropoda</taxon>
        <taxon>Hexapoda</taxon>
        <taxon>Insecta</taxon>
        <taxon>Pterygota</taxon>
        <taxon>Neoptera</taxon>
        <taxon>Paraneoptera</taxon>
        <taxon>Hemiptera</taxon>
        <taxon>Sternorrhyncha</taxon>
        <taxon>Psylloidea</taxon>
        <taxon>Psyllidae</taxon>
        <taxon>Psyllinae</taxon>
        <taxon>Cacopsylla</taxon>
    </lineage>
</organism>
<protein>
    <submittedName>
        <fullName evidence="1">Uncharacterized protein</fullName>
    </submittedName>
</protein>
<proteinExistence type="predicted"/>
<dbReference type="EMBL" id="HBUF01342439">
    <property type="protein sequence ID" value="CAG6705445.1"/>
    <property type="molecule type" value="Transcribed_RNA"/>
</dbReference>
<dbReference type="AlphaFoldDB" id="A0A8D8UE28"/>
<sequence length="124" mass="13676">MFEIGNSDFWLVTANSAVEIISSSRFPFTNVITLLLFPVSLPSLDAFIISCSYSSDTKFVCGSLFAFSFMSRVFSNRVMSPIFISLSLTFSYSPEILSLPLSSHLSEFAKVSSLFVVDLILISS</sequence>
<dbReference type="EMBL" id="HBUF01342440">
    <property type="protein sequence ID" value="CAG6705453.1"/>
    <property type="molecule type" value="Transcribed_RNA"/>
</dbReference>
<name>A0A8D8UE28_9HEMI</name>
<dbReference type="EMBL" id="HBUF01342441">
    <property type="protein sequence ID" value="CAG6705460.1"/>
    <property type="molecule type" value="Transcribed_RNA"/>
</dbReference>
<accession>A0A8D8UE28</accession>
<evidence type="ECO:0000313" key="1">
    <source>
        <dbReference type="EMBL" id="CAG6705445.1"/>
    </source>
</evidence>